<proteinExistence type="predicted"/>
<dbReference type="SUPFAM" id="SSF50998">
    <property type="entry name" value="Quinoprotein alcohol dehydrogenase-like"/>
    <property type="match status" value="1"/>
</dbReference>
<organism evidence="3 4">
    <name type="scientific">Actinoplanes octamycinicus</name>
    <dbReference type="NCBI Taxonomy" id="135948"/>
    <lineage>
        <taxon>Bacteria</taxon>
        <taxon>Bacillati</taxon>
        <taxon>Actinomycetota</taxon>
        <taxon>Actinomycetes</taxon>
        <taxon>Micromonosporales</taxon>
        <taxon>Micromonosporaceae</taxon>
        <taxon>Actinoplanes</taxon>
    </lineage>
</organism>
<dbReference type="InterPro" id="IPR011047">
    <property type="entry name" value="Quinoprotein_ADH-like_sf"/>
</dbReference>
<dbReference type="Pfam" id="PF13360">
    <property type="entry name" value="PQQ_2"/>
    <property type="match status" value="1"/>
</dbReference>
<dbReference type="PANTHER" id="PTHR34512">
    <property type="entry name" value="CELL SURFACE PROTEIN"/>
    <property type="match status" value="1"/>
</dbReference>
<dbReference type="InterPro" id="IPR015943">
    <property type="entry name" value="WD40/YVTN_repeat-like_dom_sf"/>
</dbReference>
<dbReference type="RefSeq" id="WP_185037632.1">
    <property type="nucleotide sequence ID" value="NZ_BAABFG010000005.1"/>
</dbReference>
<feature type="domain" description="Pyrrolo-quinoline quinone repeat" evidence="2">
    <location>
        <begin position="60"/>
        <end position="162"/>
    </location>
</feature>
<dbReference type="EMBL" id="JACHNB010000001">
    <property type="protein sequence ID" value="MBB4737187.1"/>
    <property type="molecule type" value="Genomic_DNA"/>
</dbReference>
<protein>
    <recommendedName>
        <fullName evidence="2">Pyrrolo-quinoline quinone repeat domain-containing protein</fullName>
    </recommendedName>
</protein>
<keyword evidence="4" id="KW-1185">Reference proteome</keyword>
<dbReference type="Gene3D" id="2.130.10.10">
    <property type="entry name" value="YVTN repeat-like/Quinoprotein amine dehydrogenase"/>
    <property type="match status" value="1"/>
</dbReference>
<name>A0A7W7GRZ0_9ACTN</name>
<evidence type="ECO:0000313" key="3">
    <source>
        <dbReference type="EMBL" id="MBB4737187.1"/>
    </source>
</evidence>
<dbReference type="AlphaFoldDB" id="A0A7W7GRZ0"/>
<gene>
    <name evidence="3" type="ORF">BJY16_000646</name>
</gene>
<dbReference type="PANTHER" id="PTHR34512:SF30">
    <property type="entry name" value="OUTER MEMBRANE PROTEIN ASSEMBLY FACTOR BAMB"/>
    <property type="match status" value="1"/>
</dbReference>
<evidence type="ECO:0000259" key="2">
    <source>
        <dbReference type="Pfam" id="PF13360"/>
    </source>
</evidence>
<feature type="region of interest" description="Disordered" evidence="1">
    <location>
        <begin position="1"/>
        <end position="25"/>
    </location>
</feature>
<dbReference type="Proteomes" id="UP000546162">
    <property type="component" value="Unassembled WGS sequence"/>
</dbReference>
<sequence length="436" mass="46383">MTTIDLGDVSEPALPEPADAARPAQLRRRDLSRAAAAVLAVLCAIGLTGSARPGPPLVHELWSMPVPEGGYPEFADGQAVLFRTGPDGAALSAYDLADGRVRWTTRIGPEPTWMITREPAHRLYVTEHMRVVEENNAAAQYATDTVVLDSRTGAVQWRHAGQMMAGDATTALFADWDDRARITGLHLVRAVDGAPVWDRVIDPAVTVVAPDQPATPEQVVTVTAAGLLTSYRYADGRPLASRQAAPVTGEPWLPMIADGRFADIRYGAESTVTMYRTDTLTELWHRSGLGPDVNALFCGPVLCLGDRETLHAVDVRSGADLWTARQTGALPIGAGRLLINSGGADSSRVVDATAGIAGNPWIDGTVLFPPRPDGTLLVLRAYGYPDLRKAVLRLDPATGRTEVLGSIDALEGNCQPVARYLVCMAGGDDLSVTAVG</sequence>
<reference evidence="3 4" key="1">
    <citation type="submission" date="2020-08" db="EMBL/GenBank/DDBJ databases">
        <title>Sequencing the genomes of 1000 actinobacteria strains.</title>
        <authorList>
            <person name="Klenk H.-P."/>
        </authorList>
    </citation>
    <scope>NUCLEOTIDE SEQUENCE [LARGE SCALE GENOMIC DNA]</scope>
    <source>
        <strain evidence="3 4">DSM 45809</strain>
    </source>
</reference>
<evidence type="ECO:0000313" key="4">
    <source>
        <dbReference type="Proteomes" id="UP000546162"/>
    </source>
</evidence>
<evidence type="ECO:0000256" key="1">
    <source>
        <dbReference type="SAM" id="MobiDB-lite"/>
    </source>
</evidence>
<accession>A0A7W7GRZ0</accession>
<dbReference type="InterPro" id="IPR002372">
    <property type="entry name" value="PQQ_rpt_dom"/>
</dbReference>
<comment type="caution">
    <text evidence="3">The sequence shown here is derived from an EMBL/GenBank/DDBJ whole genome shotgun (WGS) entry which is preliminary data.</text>
</comment>